<evidence type="ECO:0000256" key="3">
    <source>
        <dbReference type="ARBA" id="ARBA00022692"/>
    </source>
</evidence>
<feature type="transmembrane region" description="Helical" evidence="6">
    <location>
        <begin position="321"/>
        <end position="343"/>
    </location>
</feature>
<keyword evidence="3 6" id="KW-0812">Transmembrane</keyword>
<name>A0A1J4JMG3_9EUKA</name>
<dbReference type="GO" id="GO:0005315">
    <property type="term" value="F:phosphate transmembrane transporter activity"/>
    <property type="evidence" value="ECO:0007669"/>
    <property type="project" value="TreeGrafter"/>
</dbReference>
<evidence type="ECO:0000313" key="9">
    <source>
        <dbReference type="Proteomes" id="UP000179807"/>
    </source>
</evidence>
<evidence type="ECO:0000256" key="1">
    <source>
        <dbReference type="ARBA" id="ARBA00004141"/>
    </source>
</evidence>
<dbReference type="GO" id="GO:0006817">
    <property type="term" value="P:phosphate ion transport"/>
    <property type="evidence" value="ECO:0007669"/>
    <property type="project" value="TreeGrafter"/>
</dbReference>
<dbReference type="AlphaFoldDB" id="A0A1J4JMG3"/>
<proteinExistence type="predicted"/>
<evidence type="ECO:0000259" key="7">
    <source>
        <dbReference type="Pfam" id="PF03600"/>
    </source>
</evidence>
<dbReference type="Proteomes" id="UP000179807">
    <property type="component" value="Unassembled WGS sequence"/>
</dbReference>
<organism evidence="8 9">
    <name type="scientific">Tritrichomonas foetus</name>
    <dbReference type="NCBI Taxonomy" id="1144522"/>
    <lineage>
        <taxon>Eukaryota</taxon>
        <taxon>Metamonada</taxon>
        <taxon>Parabasalia</taxon>
        <taxon>Tritrichomonadida</taxon>
        <taxon>Tritrichomonadidae</taxon>
        <taxon>Tritrichomonas</taxon>
    </lineage>
</organism>
<evidence type="ECO:0000256" key="5">
    <source>
        <dbReference type="ARBA" id="ARBA00023136"/>
    </source>
</evidence>
<gene>
    <name evidence="8" type="ORF">TRFO_08738</name>
</gene>
<dbReference type="OrthoDB" id="10260443at2759"/>
<keyword evidence="5 6" id="KW-0472">Membrane</keyword>
<dbReference type="PANTHER" id="PTHR10283:SF92">
    <property type="entry name" value="LOW-AFFINITY PHOSPHATE TRANSPORTER PHO91"/>
    <property type="match status" value="1"/>
</dbReference>
<dbReference type="RefSeq" id="XP_068351870.1">
    <property type="nucleotide sequence ID" value="XM_068494466.1"/>
</dbReference>
<keyword evidence="4 6" id="KW-1133">Transmembrane helix</keyword>
<dbReference type="Pfam" id="PF03600">
    <property type="entry name" value="CitMHS"/>
    <property type="match status" value="1"/>
</dbReference>
<sequence>MDNIISADKTPLVFGADTEISAFTDEPTNIETGKKKRQSFLPLAAAVIFCVIYTIPIMKTHPSEHSCFAMLCTIAFLWGTEGIPAYATAYLVPALGVWLGIGLDRETSMRLPASQVASSFSYKFMDPIIFVFLGSMTMSECLSKLHITDRVSRLVFKHISKNPKFILLTLMLLNLVVAAFLSNVASTTLVLTFTMPIIRSLDPDDPFIKAFLFGIAWSGNCGGMPTTIASPQNILALKYMQESQNRNISFAEWMAFGFPVSIIICVLEWVYLILRFKSKRNKITVIETKADYEPWNIKHTYACIFTLITIVLWTLEEQIPSILGHVGITSLIPVITFFGSGIMTVEDFHAVRWSTLALMGGGLALGEAMKISGLLDLISSSTGSLLDRIAMWPLLLLFLLIEGVLGSLINSTSAASILYPVIAILSTKTGHPSLFVSLSALMISGAQLFHISSFPNALVSGVCKHLPGQPDQVTQFTFLEGPEFFTVGWVTLFIGMAIVSSVGYGITLSIHL</sequence>
<dbReference type="GO" id="GO:0006797">
    <property type="term" value="P:polyphosphate metabolic process"/>
    <property type="evidence" value="ECO:0007669"/>
    <property type="project" value="TreeGrafter"/>
</dbReference>
<dbReference type="EMBL" id="MLAK01001038">
    <property type="protein sequence ID" value="OHS98733.1"/>
    <property type="molecule type" value="Genomic_DNA"/>
</dbReference>
<feature type="transmembrane region" description="Helical" evidence="6">
    <location>
        <begin position="484"/>
        <end position="506"/>
    </location>
</feature>
<comment type="subcellular location">
    <subcellularLocation>
        <location evidence="1">Membrane</location>
        <topology evidence="1">Multi-pass membrane protein</topology>
    </subcellularLocation>
</comment>
<feature type="transmembrane region" description="Helical" evidence="6">
    <location>
        <begin position="389"/>
        <end position="422"/>
    </location>
</feature>
<feature type="transmembrane region" description="Helical" evidence="6">
    <location>
        <begin position="350"/>
        <end position="369"/>
    </location>
</feature>
<evidence type="ECO:0000313" key="8">
    <source>
        <dbReference type="EMBL" id="OHS98733.1"/>
    </source>
</evidence>
<dbReference type="InterPro" id="IPR004680">
    <property type="entry name" value="Cit_transptr-like_dom"/>
</dbReference>
<accession>A0A1J4JMG3</accession>
<feature type="domain" description="Citrate transporter-like" evidence="7">
    <location>
        <begin position="77"/>
        <end position="434"/>
    </location>
</feature>
<feature type="transmembrane region" description="Helical" evidence="6">
    <location>
        <begin position="434"/>
        <end position="452"/>
    </location>
</feature>
<keyword evidence="9" id="KW-1185">Reference proteome</keyword>
<feature type="transmembrane region" description="Helical" evidence="6">
    <location>
        <begin position="165"/>
        <end position="198"/>
    </location>
</feature>
<evidence type="ECO:0000256" key="2">
    <source>
        <dbReference type="ARBA" id="ARBA00022448"/>
    </source>
</evidence>
<dbReference type="GO" id="GO:0005886">
    <property type="term" value="C:plasma membrane"/>
    <property type="evidence" value="ECO:0007669"/>
    <property type="project" value="TreeGrafter"/>
</dbReference>
<feature type="transmembrane region" description="Helical" evidence="6">
    <location>
        <begin position="250"/>
        <end position="274"/>
    </location>
</feature>
<dbReference type="GeneID" id="94829170"/>
<reference evidence="8" key="1">
    <citation type="submission" date="2016-10" db="EMBL/GenBank/DDBJ databases">
        <authorList>
            <person name="Benchimol M."/>
            <person name="Almeida L.G."/>
            <person name="Vasconcelos A.T."/>
            <person name="Perreira-Neves A."/>
            <person name="Rosa I.A."/>
            <person name="Tasca T."/>
            <person name="Bogo M.R."/>
            <person name="de Souza W."/>
        </authorList>
    </citation>
    <scope>NUCLEOTIDE SEQUENCE [LARGE SCALE GENOMIC DNA]</scope>
    <source>
        <strain evidence="8">K</strain>
    </source>
</reference>
<feature type="transmembrane region" description="Helical" evidence="6">
    <location>
        <begin position="83"/>
        <end position="103"/>
    </location>
</feature>
<evidence type="ECO:0000256" key="6">
    <source>
        <dbReference type="SAM" id="Phobius"/>
    </source>
</evidence>
<comment type="caution">
    <text evidence="8">The sequence shown here is derived from an EMBL/GenBank/DDBJ whole genome shotgun (WGS) entry which is preliminary data.</text>
</comment>
<dbReference type="PANTHER" id="PTHR10283">
    <property type="entry name" value="SOLUTE CARRIER FAMILY 13 MEMBER"/>
    <property type="match status" value="1"/>
</dbReference>
<evidence type="ECO:0000256" key="4">
    <source>
        <dbReference type="ARBA" id="ARBA00022989"/>
    </source>
</evidence>
<protein>
    <submittedName>
        <fullName evidence="8">Transporter protein</fullName>
    </submittedName>
</protein>
<feature type="transmembrane region" description="Helical" evidence="6">
    <location>
        <begin position="295"/>
        <end position="315"/>
    </location>
</feature>
<dbReference type="VEuPathDB" id="TrichDB:TRFO_08738"/>
<feature type="transmembrane region" description="Helical" evidence="6">
    <location>
        <begin position="40"/>
        <end position="58"/>
    </location>
</feature>
<keyword evidence="2" id="KW-0813">Transport</keyword>